<dbReference type="Proteomes" id="UP000242972">
    <property type="component" value="Unassembled WGS sequence"/>
</dbReference>
<gene>
    <name evidence="1" type="ORF">C7B46_10875</name>
</gene>
<reference evidence="1 2" key="1">
    <citation type="journal article" date="2014" name="BMC Genomics">
        <title>Comparison of environmental and isolate Sulfobacillus genomes reveals diverse carbon, sulfur, nitrogen, and hydrogen metabolisms.</title>
        <authorList>
            <person name="Justice N.B."/>
            <person name="Norman A."/>
            <person name="Brown C.T."/>
            <person name="Singh A."/>
            <person name="Thomas B.C."/>
            <person name="Banfield J.F."/>
        </authorList>
    </citation>
    <scope>NUCLEOTIDE SEQUENCE [LARGE SCALE GENOMIC DNA]</scope>
    <source>
        <strain evidence="1">AMDSBA4</strain>
    </source>
</reference>
<evidence type="ECO:0000313" key="2">
    <source>
        <dbReference type="Proteomes" id="UP000242972"/>
    </source>
</evidence>
<name>A0A2T2XFM6_9FIRM</name>
<evidence type="ECO:0000313" key="1">
    <source>
        <dbReference type="EMBL" id="PSR33242.1"/>
    </source>
</evidence>
<dbReference type="EMBL" id="PXYW01000024">
    <property type="protein sequence ID" value="PSR33242.1"/>
    <property type="molecule type" value="Genomic_DNA"/>
</dbReference>
<protein>
    <submittedName>
        <fullName evidence="1">Uncharacterized protein</fullName>
    </submittedName>
</protein>
<organism evidence="1 2">
    <name type="scientific">Sulfobacillus benefaciens</name>
    <dbReference type="NCBI Taxonomy" id="453960"/>
    <lineage>
        <taxon>Bacteria</taxon>
        <taxon>Bacillati</taxon>
        <taxon>Bacillota</taxon>
        <taxon>Clostridia</taxon>
        <taxon>Eubacteriales</taxon>
        <taxon>Clostridiales Family XVII. Incertae Sedis</taxon>
        <taxon>Sulfobacillus</taxon>
    </lineage>
</organism>
<comment type="caution">
    <text evidence="1">The sequence shown here is derived from an EMBL/GenBank/DDBJ whole genome shotgun (WGS) entry which is preliminary data.</text>
</comment>
<sequence length="152" mass="17369">MKQVFWVFQLCVCYIKDVDPDGHLVPSMVGEKSRRLTGRDDAWRLARISGAYAMNSMPWREIASPVVSFALTFTSDLNQQAIFSALVDQGPRSWTSAPGETPPILVSSIESAQRFLDTETDENVKPLWWWYVEHTNSVLRQWEETIDEESGN</sequence>
<proteinExistence type="predicted"/>
<accession>A0A2T2XFM6</accession>
<dbReference type="AlphaFoldDB" id="A0A2T2XFM6"/>